<proteinExistence type="predicted"/>
<sequence>MSKTLTFESFSHTFSTSDPYGPWDKTWLRSMMKLGLTCNLSSFYDEACAGMWASQATSRTLPEASISERHEQWMARHGRVYKDIAEKERLFMIFKDNVEFIESFNKVGNRP</sequence>
<dbReference type="InterPro" id="IPR038765">
    <property type="entry name" value="Papain-like_cys_pep_sf"/>
</dbReference>
<organism evidence="2 3">
    <name type="scientific">Ilex paraguariensis</name>
    <name type="common">yerba mate</name>
    <dbReference type="NCBI Taxonomy" id="185542"/>
    <lineage>
        <taxon>Eukaryota</taxon>
        <taxon>Viridiplantae</taxon>
        <taxon>Streptophyta</taxon>
        <taxon>Embryophyta</taxon>
        <taxon>Tracheophyta</taxon>
        <taxon>Spermatophyta</taxon>
        <taxon>Magnoliopsida</taxon>
        <taxon>eudicotyledons</taxon>
        <taxon>Gunneridae</taxon>
        <taxon>Pentapetalae</taxon>
        <taxon>asterids</taxon>
        <taxon>campanulids</taxon>
        <taxon>Aquifoliales</taxon>
        <taxon>Aquifoliaceae</taxon>
        <taxon>Ilex</taxon>
    </lineage>
</organism>
<dbReference type="SUPFAM" id="SSF54001">
    <property type="entry name" value="Cysteine proteinases"/>
    <property type="match status" value="1"/>
</dbReference>
<name>A0ABC8STG4_9AQUA</name>
<keyword evidence="3" id="KW-1185">Reference proteome</keyword>
<dbReference type="SMART" id="SM00848">
    <property type="entry name" value="Inhibitor_I29"/>
    <property type="match status" value="1"/>
</dbReference>
<feature type="domain" description="Cathepsin propeptide inhibitor" evidence="1">
    <location>
        <begin position="70"/>
        <end position="110"/>
    </location>
</feature>
<evidence type="ECO:0000313" key="2">
    <source>
        <dbReference type="EMBL" id="CAK9160491.1"/>
    </source>
</evidence>
<gene>
    <name evidence="2" type="ORF">ILEXP_LOCUS29257</name>
</gene>
<comment type="caution">
    <text evidence="2">The sequence shown here is derived from an EMBL/GenBank/DDBJ whole genome shotgun (WGS) entry which is preliminary data.</text>
</comment>
<dbReference type="Pfam" id="PF08246">
    <property type="entry name" value="Inhibitor_I29"/>
    <property type="match status" value="1"/>
</dbReference>
<evidence type="ECO:0000259" key="1">
    <source>
        <dbReference type="SMART" id="SM00848"/>
    </source>
</evidence>
<reference evidence="2 3" key="1">
    <citation type="submission" date="2024-02" db="EMBL/GenBank/DDBJ databases">
        <authorList>
            <person name="Vignale AGUSTIN F."/>
            <person name="Sosa J E."/>
            <person name="Modenutti C."/>
        </authorList>
    </citation>
    <scope>NUCLEOTIDE SEQUENCE [LARGE SCALE GENOMIC DNA]</scope>
</reference>
<dbReference type="InterPro" id="IPR013201">
    <property type="entry name" value="Prot_inhib_I29"/>
</dbReference>
<dbReference type="EMBL" id="CAUOFW020003528">
    <property type="protein sequence ID" value="CAK9160491.1"/>
    <property type="molecule type" value="Genomic_DNA"/>
</dbReference>
<dbReference type="AlphaFoldDB" id="A0ABC8STG4"/>
<dbReference type="Proteomes" id="UP001642360">
    <property type="component" value="Unassembled WGS sequence"/>
</dbReference>
<evidence type="ECO:0000313" key="3">
    <source>
        <dbReference type="Proteomes" id="UP001642360"/>
    </source>
</evidence>
<accession>A0ABC8STG4</accession>
<protein>
    <recommendedName>
        <fullName evidence="1">Cathepsin propeptide inhibitor domain-containing protein</fullName>
    </recommendedName>
</protein>
<dbReference type="Gene3D" id="1.10.287.2250">
    <property type="match status" value="1"/>
</dbReference>